<dbReference type="EMBL" id="LNNH01000055">
    <property type="protein sequence ID" value="KWW11257.1"/>
    <property type="molecule type" value="Genomic_DNA"/>
</dbReference>
<name>A0A109MSE7_9BACI</name>
<sequence>MNFDILSENKENQAIHHYCLLSKNYRYDVTIVYSAQFFGKAMVTSLQNGRMILMCAGDIPLDQNWVQTLGIEQEDIPEFQDFLKLVLQSPFNLEQY</sequence>
<dbReference type="AlphaFoldDB" id="A0A109MSE7"/>
<proteinExistence type="predicted"/>
<dbReference type="Proteomes" id="UP000064189">
    <property type="component" value="Unassembled WGS sequence"/>
</dbReference>
<comment type="caution">
    <text evidence="1">The sequence shown here is derived from an EMBL/GenBank/DDBJ whole genome shotgun (WGS) entry which is preliminary data.</text>
</comment>
<dbReference type="Pfam" id="PF11256">
    <property type="entry name" value="SAV0927-like"/>
    <property type="match status" value="1"/>
</dbReference>
<protein>
    <submittedName>
        <fullName evidence="1">Protein dltD</fullName>
    </submittedName>
</protein>
<evidence type="ECO:0000313" key="2">
    <source>
        <dbReference type="Proteomes" id="UP000064189"/>
    </source>
</evidence>
<evidence type="ECO:0000313" key="1">
    <source>
        <dbReference type="EMBL" id="KWW11257.1"/>
    </source>
</evidence>
<dbReference type="RefSeq" id="WP_061144200.1">
    <property type="nucleotide sequence ID" value="NZ_LNNH01000055.1"/>
</dbReference>
<dbReference type="InterPro" id="IPR021415">
    <property type="entry name" value="SAV0927-like"/>
</dbReference>
<gene>
    <name evidence="1" type="ORF">AS888_01590</name>
</gene>
<organism evidence="1 2">
    <name type="scientific">Peribacillus simplex</name>
    <dbReference type="NCBI Taxonomy" id="1478"/>
    <lineage>
        <taxon>Bacteria</taxon>
        <taxon>Bacillati</taxon>
        <taxon>Bacillota</taxon>
        <taxon>Bacilli</taxon>
        <taxon>Bacillales</taxon>
        <taxon>Bacillaceae</taxon>
        <taxon>Peribacillus</taxon>
    </lineage>
</organism>
<keyword evidence="2" id="KW-1185">Reference proteome</keyword>
<accession>A0A109MSE7</accession>
<reference evidence="1 2" key="1">
    <citation type="submission" date="2015-11" db="EMBL/GenBank/DDBJ databases">
        <title>Genome Sequence of Bacillus simplex strain VanAntwerpen2.</title>
        <authorList>
            <person name="Couger M.B."/>
        </authorList>
    </citation>
    <scope>NUCLEOTIDE SEQUENCE [LARGE SCALE GENOMIC DNA]</scope>
    <source>
        <strain evidence="1 2">VanAntwerpen02</strain>
    </source>
</reference>